<keyword evidence="3" id="KW-1185">Reference proteome</keyword>
<dbReference type="EMBL" id="JACHFQ010000002">
    <property type="protein sequence ID" value="MBB5225382.1"/>
    <property type="molecule type" value="Genomic_DNA"/>
</dbReference>
<dbReference type="AlphaFoldDB" id="A0A7W8G7P8"/>
<dbReference type="Pfam" id="PF00814">
    <property type="entry name" value="TsaD"/>
    <property type="match status" value="1"/>
</dbReference>
<feature type="domain" description="Gcp-like" evidence="1">
    <location>
        <begin position="34"/>
        <end position="143"/>
    </location>
</feature>
<dbReference type="Gene3D" id="3.30.420.40">
    <property type="match status" value="2"/>
</dbReference>
<comment type="caution">
    <text evidence="2">The sequence shown here is derived from an EMBL/GenBank/DDBJ whole genome shotgun (WGS) entry which is preliminary data.</text>
</comment>
<organism evidence="2 3">
    <name type="scientific">Treponema ruminis</name>
    <dbReference type="NCBI Taxonomy" id="744515"/>
    <lineage>
        <taxon>Bacteria</taxon>
        <taxon>Pseudomonadati</taxon>
        <taxon>Spirochaetota</taxon>
        <taxon>Spirochaetia</taxon>
        <taxon>Spirochaetales</taxon>
        <taxon>Treponemataceae</taxon>
        <taxon>Treponema</taxon>
    </lineage>
</organism>
<evidence type="ECO:0000313" key="2">
    <source>
        <dbReference type="EMBL" id="MBB5225382.1"/>
    </source>
</evidence>
<dbReference type="InterPro" id="IPR022496">
    <property type="entry name" value="T6A_TsaB"/>
</dbReference>
<reference evidence="2 3" key="1">
    <citation type="submission" date="2020-08" db="EMBL/GenBank/DDBJ databases">
        <title>Genomic Encyclopedia of Type Strains, Phase IV (KMG-IV): sequencing the most valuable type-strain genomes for metagenomic binning, comparative biology and taxonomic classification.</title>
        <authorList>
            <person name="Goeker M."/>
        </authorList>
    </citation>
    <scope>NUCLEOTIDE SEQUENCE [LARGE SCALE GENOMIC DNA]</scope>
    <source>
        <strain evidence="2 3">DSM 103462</strain>
    </source>
</reference>
<dbReference type="SUPFAM" id="SSF53067">
    <property type="entry name" value="Actin-like ATPase domain"/>
    <property type="match status" value="2"/>
</dbReference>
<dbReference type="GO" id="GO:0002949">
    <property type="term" value="P:tRNA threonylcarbamoyladenosine modification"/>
    <property type="evidence" value="ECO:0007669"/>
    <property type="project" value="InterPro"/>
</dbReference>
<dbReference type="NCBIfam" id="TIGR03725">
    <property type="entry name" value="T6A_YeaZ"/>
    <property type="match status" value="1"/>
</dbReference>
<name>A0A7W8G7P8_9SPIR</name>
<dbReference type="RefSeq" id="WP_184657610.1">
    <property type="nucleotide sequence ID" value="NZ_CP031518.1"/>
</dbReference>
<proteinExistence type="predicted"/>
<dbReference type="Proteomes" id="UP000518887">
    <property type="component" value="Unassembled WGS sequence"/>
</dbReference>
<sequence length="226" mass="24555">MKALVIDAAASCMHIAAKNDDFKASISLDLGQKQSQKLLPSIDYILSQVELKASELEYTALTSGPGTFTGLRLAFSALKAIELANNVPVYGIPTLEAYAYPYTSFEGQVVSVIDAKKDQFFACVYENGKTVMEAADTSAEFVASKLDKSKKILLAGPDAALFAEELKKISSDFNLIVYPSQPCPTDSLFAIAESMIEQKKEPLADYDGPVYLRKSEAEIKLEQSAN</sequence>
<evidence type="ECO:0000259" key="1">
    <source>
        <dbReference type="Pfam" id="PF00814"/>
    </source>
</evidence>
<evidence type="ECO:0000313" key="3">
    <source>
        <dbReference type="Proteomes" id="UP000518887"/>
    </source>
</evidence>
<protein>
    <submittedName>
        <fullName evidence="2">tRNA threonylcarbamoyladenosine biosynthesis protein TsaB</fullName>
    </submittedName>
</protein>
<gene>
    <name evidence="2" type="ORF">HNP76_000726</name>
</gene>
<dbReference type="InterPro" id="IPR000905">
    <property type="entry name" value="Gcp-like_dom"/>
</dbReference>
<dbReference type="InterPro" id="IPR043129">
    <property type="entry name" value="ATPase_NBD"/>
</dbReference>
<accession>A0A7W8G7P8</accession>